<dbReference type="EMBL" id="LAZR01061897">
    <property type="protein sequence ID" value="KKK62645.1"/>
    <property type="molecule type" value="Genomic_DNA"/>
</dbReference>
<evidence type="ECO:0000313" key="1">
    <source>
        <dbReference type="EMBL" id="KKK62645.1"/>
    </source>
</evidence>
<protein>
    <submittedName>
        <fullName evidence="1">Uncharacterized protein</fullName>
    </submittedName>
</protein>
<organism evidence="1">
    <name type="scientific">marine sediment metagenome</name>
    <dbReference type="NCBI Taxonomy" id="412755"/>
    <lineage>
        <taxon>unclassified sequences</taxon>
        <taxon>metagenomes</taxon>
        <taxon>ecological metagenomes</taxon>
    </lineage>
</organism>
<feature type="non-terminal residue" evidence="1">
    <location>
        <position position="242"/>
    </location>
</feature>
<gene>
    <name evidence="1" type="ORF">LCGC14_3002250</name>
</gene>
<proteinExistence type="predicted"/>
<name>A0A0F8XN97_9ZZZZ</name>
<dbReference type="AlphaFoldDB" id="A0A0F8XN97"/>
<reference evidence="1" key="1">
    <citation type="journal article" date="2015" name="Nature">
        <title>Complex archaea that bridge the gap between prokaryotes and eukaryotes.</title>
        <authorList>
            <person name="Spang A."/>
            <person name="Saw J.H."/>
            <person name="Jorgensen S.L."/>
            <person name="Zaremba-Niedzwiedzka K."/>
            <person name="Martijn J."/>
            <person name="Lind A.E."/>
            <person name="van Eijk R."/>
            <person name="Schleper C."/>
            <person name="Guy L."/>
            <person name="Ettema T.J."/>
        </authorList>
    </citation>
    <scope>NUCLEOTIDE SEQUENCE</scope>
</reference>
<sequence length="242" mass="25610">MAKLASSSYTGNGIDNRSLTGVGFQPTWLIVKRSGSSAAIHKTTRFSGLVSSSYSGRVQDSDQIQAFEADGFQVGTDLAVNADGDTIFYQAFLDGGDSDYAEVLYTGNGTDDRSITGAGFAPLFALVIANDTVNSGTYFRTASMTAGESQSLLDAEPEANGIQDLEADGIQVGTIADVNTDADLYSFLAFKDTNSADEGQYSGDDNDDRSITGVGFQPTWICVKRDNVANFGQRMRMGVNAG</sequence>
<accession>A0A0F8XN97</accession>
<comment type="caution">
    <text evidence="1">The sequence shown here is derived from an EMBL/GenBank/DDBJ whole genome shotgun (WGS) entry which is preliminary data.</text>
</comment>